<dbReference type="Gene3D" id="1.10.530.10">
    <property type="match status" value="1"/>
</dbReference>
<evidence type="ECO:0000259" key="2">
    <source>
        <dbReference type="Pfam" id="PF01464"/>
    </source>
</evidence>
<dbReference type="Proteomes" id="UP000646523">
    <property type="component" value="Unassembled WGS sequence"/>
</dbReference>
<proteinExistence type="predicted"/>
<dbReference type="Pfam" id="PF01464">
    <property type="entry name" value="SLT"/>
    <property type="match status" value="1"/>
</dbReference>
<reference evidence="3" key="2">
    <citation type="submission" date="2020-09" db="EMBL/GenBank/DDBJ databases">
        <authorList>
            <person name="Sun Q."/>
            <person name="Zhou Y."/>
        </authorList>
    </citation>
    <scope>NUCLEOTIDE SEQUENCE</scope>
    <source>
        <strain evidence="3">CGMCC 4.7368</strain>
    </source>
</reference>
<evidence type="ECO:0000313" key="3">
    <source>
        <dbReference type="EMBL" id="GGO74736.1"/>
    </source>
</evidence>
<feature type="chain" id="PRO_5039631344" description="Transglycosylase SLT domain-containing protein" evidence="1">
    <location>
        <begin position="25"/>
        <end position="132"/>
    </location>
</feature>
<feature type="domain" description="Transglycosylase SLT" evidence="2">
    <location>
        <begin position="57"/>
        <end position="118"/>
    </location>
</feature>
<dbReference type="AlphaFoldDB" id="A0A917Z775"/>
<keyword evidence="1" id="KW-0732">Signal</keyword>
<feature type="signal peptide" evidence="1">
    <location>
        <begin position="1"/>
        <end position="24"/>
    </location>
</feature>
<reference evidence="3" key="1">
    <citation type="journal article" date="2014" name="Int. J. Syst. Evol. Microbiol.">
        <title>Complete genome sequence of Corynebacterium casei LMG S-19264T (=DSM 44701T), isolated from a smear-ripened cheese.</title>
        <authorList>
            <consortium name="US DOE Joint Genome Institute (JGI-PGF)"/>
            <person name="Walter F."/>
            <person name="Albersmeier A."/>
            <person name="Kalinowski J."/>
            <person name="Ruckert C."/>
        </authorList>
    </citation>
    <scope>NUCLEOTIDE SEQUENCE</scope>
    <source>
        <strain evidence="3">CGMCC 4.7368</strain>
    </source>
</reference>
<evidence type="ECO:0000256" key="1">
    <source>
        <dbReference type="SAM" id="SignalP"/>
    </source>
</evidence>
<accession>A0A917Z775</accession>
<dbReference type="SUPFAM" id="SSF53955">
    <property type="entry name" value="Lysozyme-like"/>
    <property type="match status" value="1"/>
</dbReference>
<evidence type="ECO:0000313" key="4">
    <source>
        <dbReference type="Proteomes" id="UP000646523"/>
    </source>
</evidence>
<dbReference type="InterPro" id="IPR023346">
    <property type="entry name" value="Lysozyme-like_dom_sf"/>
</dbReference>
<keyword evidence="4" id="KW-1185">Reference proteome</keyword>
<dbReference type="InterPro" id="IPR008258">
    <property type="entry name" value="Transglycosylase_SLT_dom_1"/>
</dbReference>
<gene>
    <name evidence="3" type="ORF">GCM10012289_48110</name>
</gene>
<protein>
    <recommendedName>
        <fullName evidence="2">Transglycosylase SLT domain-containing protein</fullName>
    </recommendedName>
</protein>
<sequence>MPMLRRTSALLLSATLVATGGATAAQAQTSQATSNRNKIIAKPMAAKRGWMKGQFACLVKLWSRESGWNHRAGNRSGAYGIPQALPGHKMATSGRDWRTNPRTQIAWGLGYIKKRYGTPCRAWGHFQSHRWY</sequence>
<name>A0A917Z775_9ACTN</name>
<dbReference type="RefSeq" id="WP_225263149.1">
    <property type="nucleotide sequence ID" value="NZ_BMNH01000016.1"/>
</dbReference>
<comment type="caution">
    <text evidence="3">The sequence shown here is derived from an EMBL/GenBank/DDBJ whole genome shotgun (WGS) entry which is preliminary data.</text>
</comment>
<dbReference type="EMBL" id="BMNH01000016">
    <property type="protein sequence ID" value="GGO74736.1"/>
    <property type="molecule type" value="Genomic_DNA"/>
</dbReference>
<organism evidence="3 4">
    <name type="scientific">Nonomuraea cavernae</name>
    <dbReference type="NCBI Taxonomy" id="2045107"/>
    <lineage>
        <taxon>Bacteria</taxon>
        <taxon>Bacillati</taxon>
        <taxon>Actinomycetota</taxon>
        <taxon>Actinomycetes</taxon>
        <taxon>Streptosporangiales</taxon>
        <taxon>Streptosporangiaceae</taxon>
        <taxon>Nonomuraea</taxon>
    </lineage>
</organism>